<gene>
    <name evidence="1" type="ORF">LR48_Vigan04g112900</name>
</gene>
<protein>
    <submittedName>
        <fullName evidence="1">Uncharacterized protein</fullName>
    </submittedName>
</protein>
<dbReference type="Gramene" id="KOM40931">
    <property type="protein sequence ID" value="KOM40931"/>
    <property type="gene ID" value="LR48_Vigan04g112900"/>
</dbReference>
<evidence type="ECO:0000313" key="1">
    <source>
        <dbReference type="EMBL" id="KOM40931.1"/>
    </source>
</evidence>
<proteinExistence type="predicted"/>
<evidence type="ECO:0000313" key="2">
    <source>
        <dbReference type="Proteomes" id="UP000053144"/>
    </source>
</evidence>
<accession>A0A0L9UDY8</accession>
<dbReference type="Proteomes" id="UP000053144">
    <property type="component" value="Chromosome 4"/>
</dbReference>
<dbReference type="AlphaFoldDB" id="A0A0L9UDY8"/>
<organism evidence="1 2">
    <name type="scientific">Phaseolus angularis</name>
    <name type="common">Azuki bean</name>
    <name type="synonym">Vigna angularis</name>
    <dbReference type="NCBI Taxonomy" id="3914"/>
    <lineage>
        <taxon>Eukaryota</taxon>
        <taxon>Viridiplantae</taxon>
        <taxon>Streptophyta</taxon>
        <taxon>Embryophyta</taxon>
        <taxon>Tracheophyta</taxon>
        <taxon>Spermatophyta</taxon>
        <taxon>Magnoliopsida</taxon>
        <taxon>eudicotyledons</taxon>
        <taxon>Gunneridae</taxon>
        <taxon>Pentapetalae</taxon>
        <taxon>rosids</taxon>
        <taxon>fabids</taxon>
        <taxon>Fabales</taxon>
        <taxon>Fabaceae</taxon>
        <taxon>Papilionoideae</taxon>
        <taxon>50 kb inversion clade</taxon>
        <taxon>NPAAA clade</taxon>
        <taxon>indigoferoid/millettioid clade</taxon>
        <taxon>Phaseoleae</taxon>
        <taxon>Vigna</taxon>
    </lineage>
</organism>
<dbReference type="EMBL" id="CM003374">
    <property type="protein sequence ID" value="KOM40931.1"/>
    <property type="molecule type" value="Genomic_DNA"/>
</dbReference>
<name>A0A0L9UDY8_PHAAN</name>
<sequence>MGPREVIEVDVQPVISQAAEFRHEVPVAITTVSPVCSFPTTVIFVGHHRSWTTSPPQNLQNAIARPIAFEDAGYGECCPWPRRLLPNPRATDTLSPFNRTSPLQGRHLPRASLIFFTHSPINFLLIHVVLHLRRLLEGAWDGAASSSIMGHGPRVIVHHPPPWKHLRQTSDRLHLHANLAA</sequence>
<reference evidence="2" key="1">
    <citation type="journal article" date="2015" name="Proc. Natl. Acad. Sci. U.S.A.">
        <title>Genome sequencing of adzuki bean (Vigna angularis) provides insight into high starch and low fat accumulation and domestication.</title>
        <authorList>
            <person name="Yang K."/>
            <person name="Tian Z."/>
            <person name="Chen C."/>
            <person name="Luo L."/>
            <person name="Zhao B."/>
            <person name="Wang Z."/>
            <person name="Yu L."/>
            <person name="Li Y."/>
            <person name="Sun Y."/>
            <person name="Li W."/>
            <person name="Chen Y."/>
            <person name="Li Y."/>
            <person name="Zhang Y."/>
            <person name="Ai D."/>
            <person name="Zhao J."/>
            <person name="Shang C."/>
            <person name="Ma Y."/>
            <person name="Wu B."/>
            <person name="Wang M."/>
            <person name="Gao L."/>
            <person name="Sun D."/>
            <person name="Zhang P."/>
            <person name="Guo F."/>
            <person name="Wang W."/>
            <person name="Li Y."/>
            <person name="Wang J."/>
            <person name="Varshney R.K."/>
            <person name="Wang J."/>
            <person name="Ling H.Q."/>
            <person name="Wan P."/>
        </authorList>
    </citation>
    <scope>NUCLEOTIDE SEQUENCE</scope>
    <source>
        <strain evidence="2">cv. Jingnong 6</strain>
    </source>
</reference>